<dbReference type="PROSITE" id="PS50887">
    <property type="entry name" value="GGDEF"/>
    <property type="match status" value="1"/>
</dbReference>
<organism evidence="5 6">
    <name type="scientific">Vibrio olivae</name>
    <dbReference type="NCBI Taxonomy" id="1243002"/>
    <lineage>
        <taxon>Bacteria</taxon>
        <taxon>Pseudomonadati</taxon>
        <taxon>Pseudomonadota</taxon>
        <taxon>Gammaproteobacteria</taxon>
        <taxon>Vibrionales</taxon>
        <taxon>Vibrionaceae</taxon>
        <taxon>Vibrio</taxon>
    </lineage>
</organism>
<accession>A0ABV5HHJ7</accession>
<dbReference type="CDD" id="cd01949">
    <property type="entry name" value="GGDEF"/>
    <property type="match status" value="1"/>
</dbReference>
<dbReference type="PANTHER" id="PTHR45138">
    <property type="entry name" value="REGULATORY COMPONENTS OF SENSORY TRANSDUCTION SYSTEM"/>
    <property type="match status" value="1"/>
</dbReference>
<protein>
    <recommendedName>
        <fullName evidence="1">diguanylate cyclase</fullName>
        <ecNumber evidence="1">2.7.7.65</ecNumber>
    </recommendedName>
</protein>
<comment type="caution">
    <text evidence="5">The sequence shown here is derived from an EMBL/GenBank/DDBJ whole genome shotgun (WGS) entry which is preliminary data.</text>
</comment>
<feature type="domain" description="GGDEF" evidence="4">
    <location>
        <begin position="324"/>
        <end position="452"/>
    </location>
</feature>
<keyword evidence="3" id="KW-0812">Transmembrane</keyword>
<evidence type="ECO:0000313" key="6">
    <source>
        <dbReference type="Proteomes" id="UP001589645"/>
    </source>
</evidence>
<dbReference type="InterPro" id="IPR000160">
    <property type="entry name" value="GGDEF_dom"/>
</dbReference>
<reference evidence="5 6" key="1">
    <citation type="submission" date="2024-09" db="EMBL/GenBank/DDBJ databases">
        <authorList>
            <person name="Sun Q."/>
            <person name="Mori K."/>
        </authorList>
    </citation>
    <scope>NUCLEOTIDE SEQUENCE [LARGE SCALE GENOMIC DNA]</scope>
    <source>
        <strain evidence="5 6">CECT 8064</strain>
    </source>
</reference>
<proteinExistence type="predicted"/>
<dbReference type="EMBL" id="JBHMEP010000001">
    <property type="protein sequence ID" value="MFB9133688.1"/>
    <property type="molecule type" value="Genomic_DNA"/>
</dbReference>
<feature type="transmembrane region" description="Helical" evidence="3">
    <location>
        <begin position="199"/>
        <end position="222"/>
    </location>
</feature>
<dbReference type="Gene3D" id="3.30.70.270">
    <property type="match status" value="1"/>
</dbReference>
<dbReference type="NCBIfam" id="TIGR00254">
    <property type="entry name" value="GGDEF"/>
    <property type="match status" value="1"/>
</dbReference>
<evidence type="ECO:0000256" key="1">
    <source>
        <dbReference type="ARBA" id="ARBA00012528"/>
    </source>
</evidence>
<evidence type="ECO:0000313" key="5">
    <source>
        <dbReference type="EMBL" id="MFB9133688.1"/>
    </source>
</evidence>
<dbReference type="Pfam" id="PF00990">
    <property type="entry name" value="GGDEF"/>
    <property type="match status" value="1"/>
</dbReference>
<feature type="coiled-coil region" evidence="2">
    <location>
        <begin position="156"/>
        <end position="187"/>
    </location>
</feature>
<dbReference type="SUPFAM" id="SSF55073">
    <property type="entry name" value="Nucleotide cyclase"/>
    <property type="match status" value="1"/>
</dbReference>
<gene>
    <name evidence="5" type="ORF">ACFFUV_01750</name>
</gene>
<dbReference type="SMART" id="SM00267">
    <property type="entry name" value="GGDEF"/>
    <property type="match status" value="1"/>
</dbReference>
<keyword evidence="3" id="KW-0472">Membrane</keyword>
<keyword evidence="2" id="KW-0175">Coiled coil</keyword>
<dbReference type="InterPro" id="IPR050469">
    <property type="entry name" value="Diguanylate_Cyclase"/>
</dbReference>
<keyword evidence="3" id="KW-1133">Transmembrane helix</keyword>
<dbReference type="Proteomes" id="UP001589645">
    <property type="component" value="Unassembled WGS sequence"/>
</dbReference>
<dbReference type="RefSeq" id="WP_390189213.1">
    <property type="nucleotide sequence ID" value="NZ_JBHMEP010000001.1"/>
</dbReference>
<dbReference type="InterPro" id="IPR043128">
    <property type="entry name" value="Rev_trsase/Diguanyl_cyclase"/>
</dbReference>
<name>A0ABV5HHJ7_9VIBR</name>
<evidence type="ECO:0000259" key="4">
    <source>
        <dbReference type="PROSITE" id="PS50887"/>
    </source>
</evidence>
<dbReference type="EC" id="2.7.7.65" evidence="1"/>
<sequence>MVFVSWYNASIKRKIGGLFVLLLSFLLATIVYSIYKIQLIEEEMREVAYLDIPLGQIMNQIEFIELEQHLEFEQVLLGDLDPNALEPHQQFVMEKNKLKQLLDRAINLISDSLNQEALQLNAVEHQQVSASLSDYYQLSHRYEDKLTQVMLAPKAHEQDIEQIETLAAELEAQQKQVIERLNQISRRDAYYTEQHEKEFLFVNSALGITALVLGLLLTVYIIRLILTRIRRIQGEIHSLNNSLEHGEPVPAPDISDVDSRDELASLEKDIQRVMLSLSGEMTYREEVEKQLLKLATQDRLTGVFNRHKWEEEIAKQVNLAKRGYQFGLIILDIDHFKRVNDQHGHDTGDQLLKRITATISERLRKTDMLFRIGGEEFAIILPMLDKPALEAVAESLQSLIESKRYEDLPPVTVSLGVTTFREFDDEISLFKRADSALYDAKRLGRNQVVYRE</sequence>
<evidence type="ECO:0000256" key="3">
    <source>
        <dbReference type="SAM" id="Phobius"/>
    </source>
</evidence>
<evidence type="ECO:0000256" key="2">
    <source>
        <dbReference type="SAM" id="Coils"/>
    </source>
</evidence>
<dbReference type="InterPro" id="IPR029787">
    <property type="entry name" value="Nucleotide_cyclase"/>
</dbReference>
<dbReference type="PANTHER" id="PTHR45138:SF5">
    <property type="entry name" value="BIFUNCTIONAL PERIPLASMIC SUBSTRATE BINDING PROTEIN_CYTOPLASMIC DIGUANYLATE CYCLASE"/>
    <property type="match status" value="1"/>
</dbReference>
<keyword evidence="6" id="KW-1185">Reference proteome</keyword>